<feature type="domain" description="HTH cro/C1-type" evidence="1">
    <location>
        <begin position="49"/>
        <end position="106"/>
    </location>
</feature>
<dbReference type="GO" id="GO:0003677">
    <property type="term" value="F:DNA binding"/>
    <property type="evidence" value="ECO:0007669"/>
    <property type="project" value="InterPro"/>
</dbReference>
<keyword evidence="3" id="KW-1185">Reference proteome</keyword>
<dbReference type="Proteomes" id="UP000614996">
    <property type="component" value="Unassembled WGS sequence"/>
</dbReference>
<evidence type="ECO:0000259" key="1">
    <source>
        <dbReference type="PROSITE" id="PS50943"/>
    </source>
</evidence>
<protein>
    <submittedName>
        <fullName evidence="2">Transcriptional regulator</fullName>
    </submittedName>
</protein>
<gene>
    <name evidence="2" type="ORF">NUM_02560</name>
</gene>
<dbReference type="InterPro" id="IPR001387">
    <property type="entry name" value="Cro/C1-type_HTH"/>
</dbReference>
<dbReference type="EMBL" id="BOPO01000002">
    <property type="protein sequence ID" value="GIL25001.1"/>
    <property type="molecule type" value="Genomic_DNA"/>
</dbReference>
<dbReference type="SMART" id="SM00530">
    <property type="entry name" value="HTH_XRE"/>
    <property type="match status" value="1"/>
</dbReference>
<dbReference type="Pfam" id="PF13560">
    <property type="entry name" value="HTH_31"/>
    <property type="match status" value="1"/>
</dbReference>
<accession>A0A8J4A4N7</accession>
<proteinExistence type="predicted"/>
<dbReference type="InterPro" id="IPR010982">
    <property type="entry name" value="Lambda_DNA-bd_dom_sf"/>
</dbReference>
<dbReference type="Pfam" id="PF19054">
    <property type="entry name" value="DUF5753"/>
    <property type="match status" value="1"/>
</dbReference>
<dbReference type="Gene3D" id="1.10.260.40">
    <property type="entry name" value="lambda repressor-like DNA-binding domains"/>
    <property type="match status" value="1"/>
</dbReference>
<dbReference type="CDD" id="cd00093">
    <property type="entry name" value="HTH_XRE"/>
    <property type="match status" value="1"/>
</dbReference>
<dbReference type="AlphaFoldDB" id="A0A8J4A4N7"/>
<reference evidence="3" key="1">
    <citation type="journal article" date="2021" name="Int. J. Syst. Evol. Microbiol.">
        <title>Actinocatenispora comari sp. nov., an endophytic actinomycete isolated from aerial parts of Comarum salesowianum.</title>
        <authorList>
            <person name="Oyunbileg N."/>
            <person name="Iizaka Y."/>
            <person name="Hamada M."/>
            <person name="Davaapurev B.O."/>
            <person name="Fukumoto A."/>
            <person name="Tsetseg B."/>
            <person name="Kato F."/>
            <person name="Tamura T."/>
            <person name="Batkhuu J."/>
            <person name="Anzai Y."/>
        </authorList>
    </citation>
    <scope>NUCLEOTIDE SEQUENCE [LARGE SCALE GENOMIC DNA]</scope>
    <source>
        <strain evidence="3">NUM-2625</strain>
    </source>
</reference>
<evidence type="ECO:0000313" key="3">
    <source>
        <dbReference type="Proteomes" id="UP000614996"/>
    </source>
</evidence>
<sequence>MLRNIPHSSARIKVEYRQIGYGGTTSVMPNKKAQRATRPFLRRRLGRELTKLREDRGLLAEAAAKLASVSQSTISRVESGKLAVRVNTIRGMLDAYEVVGGKRDALLELAGQANTGTAWWHSYRGGPLPDWFEIYVDLEGEADSLQIVDMQFVNGLVQTPEYARAVYRAARPDADADQIETLVQLRMDRQKRLTSGGQDLTLVIDETALLRQYGGPDVMRDQYRHLVELAERPRISVALVPADAQAGVVGSFTILDFPEEDDPSVVYIEHDAGALYLEDPAEIRQYARAYGRLQTAALDLKSSAARIAKMIKET</sequence>
<name>A0A8J4A4N7_9ACTN</name>
<comment type="caution">
    <text evidence="2">The sequence shown here is derived from an EMBL/GenBank/DDBJ whole genome shotgun (WGS) entry which is preliminary data.</text>
</comment>
<dbReference type="PROSITE" id="PS50943">
    <property type="entry name" value="HTH_CROC1"/>
    <property type="match status" value="1"/>
</dbReference>
<dbReference type="InterPro" id="IPR043917">
    <property type="entry name" value="DUF5753"/>
</dbReference>
<dbReference type="SUPFAM" id="SSF47413">
    <property type="entry name" value="lambda repressor-like DNA-binding domains"/>
    <property type="match status" value="1"/>
</dbReference>
<evidence type="ECO:0000313" key="2">
    <source>
        <dbReference type="EMBL" id="GIL25001.1"/>
    </source>
</evidence>
<organism evidence="2 3">
    <name type="scientific">Actinocatenispora comari</name>
    <dbReference type="NCBI Taxonomy" id="2807577"/>
    <lineage>
        <taxon>Bacteria</taxon>
        <taxon>Bacillati</taxon>
        <taxon>Actinomycetota</taxon>
        <taxon>Actinomycetes</taxon>
        <taxon>Micromonosporales</taxon>
        <taxon>Micromonosporaceae</taxon>
        <taxon>Actinocatenispora</taxon>
    </lineage>
</organism>